<proteinExistence type="inferred from homology"/>
<keyword evidence="3" id="KW-1003">Cell membrane</keyword>
<feature type="non-terminal residue" evidence="9">
    <location>
        <position position="196"/>
    </location>
</feature>
<feature type="transmembrane region" description="Helical" evidence="7">
    <location>
        <begin position="113"/>
        <end position="131"/>
    </location>
</feature>
<dbReference type="EMBL" id="JBHTHX010003332">
    <property type="protein sequence ID" value="MFD0891614.1"/>
    <property type="molecule type" value="Genomic_DNA"/>
</dbReference>
<organism evidence="9 10">
    <name type="scientific">Streptosporangium algeriense</name>
    <dbReference type="NCBI Taxonomy" id="1682748"/>
    <lineage>
        <taxon>Bacteria</taxon>
        <taxon>Bacillati</taxon>
        <taxon>Actinomycetota</taxon>
        <taxon>Actinomycetes</taxon>
        <taxon>Streptosporangiales</taxon>
        <taxon>Streptosporangiaceae</taxon>
        <taxon>Streptosporangium</taxon>
    </lineage>
</organism>
<keyword evidence="4 7" id="KW-0812">Transmembrane</keyword>
<dbReference type="PANTHER" id="PTHR33406">
    <property type="entry name" value="MEMBRANE PROTEIN MJ1562-RELATED"/>
    <property type="match status" value="1"/>
</dbReference>
<gene>
    <name evidence="9" type="ORF">ACFQ08_44295</name>
</gene>
<name>A0ABW3E811_9ACTN</name>
<evidence type="ECO:0000313" key="9">
    <source>
        <dbReference type="EMBL" id="MFD0891614.1"/>
    </source>
</evidence>
<dbReference type="SUPFAM" id="SSF82866">
    <property type="entry name" value="Multidrug efflux transporter AcrB transmembrane domain"/>
    <property type="match status" value="1"/>
</dbReference>
<feature type="domain" description="SSD" evidence="8">
    <location>
        <begin position="103"/>
        <end position="196"/>
    </location>
</feature>
<sequence length="196" mass="19695">AAVAPIVREAAAVPGVLAAMDPFQVGALSPDGRHALVQVQFDSPLDKITDAQRAAYERAGASAPGLRVEHGGEIMKAEVEIGSTEAFGVLVAAVVLVVTFGSLVAAGMTLLNALIGVGAGMAGLFSLSGVVELSTVAPVLALMLGLAVGIDYSLFITSRYRQYLTEGVEAEEAAGRATGTAGSAVVFAGATVIIAL</sequence>
<keyword evidence="6 7" id="KW-0472">Membrane</keyword>
<dbReference type="Gene3D" id="1.20.1640.10">
    <property type="entry name" value="Multidrug efflux transporter AcrB transmembrane domain"/>
    <property type="match status" value="1"/>
</dbReference>
<dbReference type="InterPro" id="IPR000731">
    <property type="entry name" value="SSD"/>
</dbReference>
<keyword evidence="10" id="KW-1185">Reference proteome</keyword>
<feature type="transmembrane region" description="Helical" evidence="7">
    <location>
        <begin position="137"/>
        <end position="155"/>
    </location>
</feature>
<evidence type="ECO:0000256" key="5">
    <source>
        <dbReference type="ARBA" id="ARBA00022989"/>
    </source>
</evidence>
<comment type="subcellular location">
    <subcellularLocation>
        <location evidence="1">Cell membrane</location>
        <topology evidence="1">Multi-pass membrane protein</topology>
    </subcellularLocation>
</comment>
<protein>
    <submittedName>
        <fullName evidence="9">MMPL family transporter</fullName>
    </submittedName>
</protein>
<keyword evidence="5 7" id="KW-1133">Transmembrane helix</keyword>
<evidence type="ECO:0000256" key="7">
    <source>
        <dbReference type="SAM" id="Phobius"/>
    </source>
</evidence>
<dbReference type="PROSITE" id="PS50156">
    <property type="entry name" value="SSD"/>
    <property type="match status" value="1"/>
</dbReference>
<comment type="similarity">
    <text evidence="2">Belongs to the resistance-nodulation-cell division (RND) (TC 2.A.6) family. MmpL subfamily.</text>
</comment>
<evidence type="ECO:0000256" key="4">
    <source>
        <dbReference type="ARBA" id="ARBA00022692"/>
    </source>
</evidence>
<dbReference type="PANTHER" id="PTHR33406:SF11">
    <property type="entry name" value="MEMBRANE PROTEIN SCO6666-RELATED"/>
    <property type="match status" value="1"/>
</dbReference>
<reference evidence="10" key="1">
    <citation type="journal article" date="2019" name="Int. J. Syst. Evol. Microbiol.">
        <title>The Global Catalogue of Microorganisms (GCM) 10K type strain sequencing project: providing services to taxonomists for standard genome sequencing and annotation.</title>
        <authorList>
            <consortium name="The Broad Institute Genomics Platform"/>
            <consortium name="The Broad Institute Genome Sequencing Center for Infectious Disease"/>
            <person name="Wu L."/>
            <person name="Ma J."/>
        </authorList>
    </citation>
    <scope>NUCLEOTIDE SEQUENCE [LARGE SCALE GENOMIC DNA]</scope>
    <source>
        <strain evidence="10">CCUG 62974</strain>
    </source>
</reference>
<evidence type="ECO:0000256" key="2">
    <source>
        <dbReference type="ARBA" id="ARBA00010157"/>
    </source>
</evidence>
<evidence type="ECO:0000256" key="1">
    <source>
        <dbReference type="ARBA" id="ARBA00004651"/>
    </source>
</evidence>
<evidence type="ECO:0000256" key="6">
    <source>
        <dbReference type="ARBA" id="ARBA00023136"/>
    </source>
</evidence>
<feature type="transmembrane region" description="Helical" evidence="7">
    <location>
        <begin position="86"/>
        <end position="106"/>
    </location>
</feature>
<evidence type="ECO:0000259" key="8">
    <source>
        <dbReference type="PROSITE" id="PS50156"/>
    </source>
</evidence>
<evidence type="ECO:0000256" key="3">
    <source>
        <dbReference type="ARBA" id="ARBA00022475"/>
    </source>
</evidence>
<evidence type="ECO:0000313" key="10">
    <source>
        <dbReference type="Proteomes" id="UP001597024"/>
    </source>
</evidence>
<accession>A0ABW3E811</accession>
<feature type="non-terminal residue" evidence="9">
    <location>
        <position position="1"/>
    </location>
</feature>
<dbReference type="InterPro" id="IPR050545">
    <property type="entry name" value="Mycobact_MmpL"/>
</dbReference>
<dbReference type="InterPro" id="IPR004869">
    <property type="entry name" value="MMPL_dom"/>
</dbReference>
<dbReference type="Proteomes" id="UP001597024">
    <property type="component" value="Unassembled WGS sequence"/>
</dbReference>
<dbReference type="Pfam" id="PF03176">
    <property type="entry name" value="MMPL"/>
    <property type="match status" value="1"/>
</dbReference>
<comment type="caution">
    <text evidence="9">The sequence shown here is derived from an EMBL/GenBank/DDBJ whole genome shotgun (WGS) entry which is preliminary data.</text>
</comment>